<dbReference type="InterPro" id="IPR001965">
    <property type="entry name" value="Znf_PHD"/>
</dbReference>
<dbReference type="GeneID" id="8292894"/>
<dbReference type="SMART" id="SM00249">
    <property type="entry name" value="PHD"/>
    <property type="match status" value="2"/>
</dbReference>
<dbReference type="GO" id="GO:0008270">
    <property type="term" value="F:zinc ion binding"/>
    <property type="evidence" value="ECO:0007669"/>
    <property type="project" value="UniProtKB-KW"/>
</dbReference>
<dbReference type="InterPro" id="IPR001841">
    <property type="entry name" value="Znf_RING"/>
</dbReference>
<evidence type="ECO:0000256" key="3">
    <source>
        <dbReference type="ARBA" id="ARBA00022833"/>
    </source>
</evidence>
<dbReference type="InterPro" id="IPR011011">
    <property type="entry name" value="Znf_FYVE_PHD"/>
</dbReference>
<dbReference type="AlphaFoldDB" id="C5DL93"/>
<evidence type="ECO:0000256" key="4">
    <source>
        <dbReference type="PROSITE-ProRule" id="PRU00175"/>
    </source>
</evidence>
<dbReference type="OMA" id="QEINICC"/>
<organism evidence="6 7">
    <name type="scientific">Lachancea thermotolerans (strain ATCC 56472 / CBS 6340 / NRRL Y-8284)</name>
    <name type="common">Yeast</name>
    <name type="synonym">Kluyveromyces thermotolerans</name>
    <dbReference type="NCBI Taxonomy" id="559295"/>
    <lineage>
        <taxon>Eukaryota</taxon>
        <taxon>Fungi</taxon>
        <taxon>Dikarya</taxon>
        <taxon>Ascomycota</taxon>
        <taxon>Saccharomycotina</taxon>
        <taxon>Saccharomycetes</taxon>
        <taxon>Saccharomycetales</taxon>
        <taxon>Saccharomycetaceae</taxon>
        <taxon>Lachancea</taxon>
    </lineage>
</organism>
<proteinExistence type="predicted"/>
<evidence type="ECO:0000256" key="1">
    <source>
        <dbReference type="ARBA" id="ARBA00022723"/>
    </source>
</evidence>
<evidence type="ECO:0000313" key="7">
    <source>
        <dbReference type="Proteomes" id="UP000002036"/>
    </source>
</evidence>
<protein>
    <submittedName>
        <fullName evidence="6">KLTH0F11044p</fullName>
    </submittedName>
</protein>
<keyword evidence="1" id="KW-0479">Metal-binding</keyword>
<dbReference type="KEGG" id="lth:KLTH0F11044g"/>
<feature type="domain" description="RING-type" evidence="5">
    <location>
        <begin position="4"/>
        <end position="46"/>
    </location>
</feature>
<dbReference type="InterPro" id="IPR013083">
    <property type="entry name" value="Znf_RING/FYVE/PHD"/>
</dbReference>
<dbReference type="Gene3D" id="3.30.40.10">
    <property type="entry name" value="Zinc/RING finger domain, C3HC4 (zinc finger)"/>
    <property type="match status" value="1"/>
</dbReference>
<dbReference type="Proteomes" id="UP000002036">
    <property type="component" value="Chromosome F"/>
</dbReference>
<evidence type="ECO:0000256" key="2">
    <source>
        <dbReference type="ARBA" id="ARBA00022771"/>
    </source>
</evidence>
<dbReference type="RefSeq" id="XP_002554681.1">
    <property type="nucleotide sequence ID" value="XM_002554635.1"/>
</dbReference>
<keyword evidence="2 4" id="KW-0863">Zinc-finger</keyword>
<name>C5DL93_LACTC</name>
<sequence length="291" mass="33528">MDSCPICFESLSKGACRLVECGHKYHFNCIRRWHYHSKNLQCPTCRIKSRHLEDIERKVTINLAEFSDANLAISEISAQMGSLEIRSNEVRQEETRWNLDSLECRLCGESNVRTNVFCQECHTAYHEICLRTLHLEVGDFSRCVACCNCHHIFGSSSREPPASREHLARFLTERPGLHAARTHPHRSIRAPTSDGFEVVQSWRLLSELQEKCCLLDLSEHKRKIQAHVRKVLNAHYSKGSGAIATKDQYTEINKAVSRNLYRVSDNKYQPDKFDYDVEALRLIAIELRKTG</sequence>
<dbReference type="InParanoid" id="C5DL93"/>
<dbReference type="EMBL" id="CU928170">
    <property type="protein sequence ID" value="CAR24244.1"/>
    <property type="molecule type" value="Genomic_DNA"/>
</dbReference>
<evidence type="ECO:0000259" key="5">
    <source>
        <dbReference type="PROSITE" id="PS50089"/>
    </source>
</evidence>
<dbReference type="OrthoDB" id="8062037at2759"/>
<dbReference type="STRING" id="559295.C5DL93"/>
<dbReference type="eggNOG" id="KOG0800">
    <property type="taxonomic scope" value="Eukaryota"/>
</dbReference>
<evidence type="ECO:0000313" key="6">
    <source>
        <dbReference type="EMBL" id="CAR24244.1"/>
    </source>
</evidence>
<dbReference type="SUPFAM" id="SSF57850">
    <property type="entry name" value="RING/U-box"/>
    <property type="match status" value="1"/>
</dbReference>
<dbReference type="SMART" id="SM00184">
    <property type="entry name" value="RING"/>
    <property type="match status" value="2"/>
</dbReference>
<keyword evidence="7" id="KW-1185">Reference proteome</keyword>
<reference evidence="6 7" key="1">
    <citation type="journal article" date="2009" name="Genome Res.">
        <title>Comparative genomics of protoploid Saccharomycetaceae.</title>
        <authorList>
            <consortium name="The Genolevures Consortium"/>
            <person name="Souciet J.-L."/>
            <person name="Dujon B."/>
            <person name="Gaillardin C."/>
            <person name="Johnston M."/>
            <person name="Baret P.V."/>
            <person name="Cliften P."/>
            <person name="Sherman D.J."/>
            <person name="Weissenbach J."/>
            <person name="Westhof E."/>
            <person name="Wincker P."/>
            <person name="Jubin C."/>
            <person name="Poulain J."/>
            <person name="Barbe V."/>
            <person name="Segurens B."/>
            <person name="Artiguenave F."/>
            <person name="Anthouard V."/>
            <person name="Vacherie B."/>
            <person name="Val M.-E."/>
            <person name="Fulton R.S."/>
            <person name="Minx P."/>
            <person name="Wilson R."/>
            <person name="Durrens P."/>
            <person name="Jean G."/>
            <person name="Marck C."/>
            <person name="Martin T."/>
            <person name="Nikolski M."/>
            <person name="Rolland T."/>
            <person name="Seret M.-L."/>
            <person name="Casaregola S."/>
            <person name="Despons L."/>
            <person name="Fairhead C."/>
            <person name="Fischer G."/>
            <person name="Lafontaine I."/>
            <person name="Leh V."/>
            <person name="Lemaire M."/>
            <person name="de Montigny J."/>
            <person name="Neuveglise C."/>
            <person name="Thierry A."/>
            <person name="Blanc-Lenfle I."/>
            <person name="Bleykasten C."/>
            <person name="Diffels J."/>
            <person name="Fritsch E."/>
            <person name="Frangeul L."/>
            <person name="Goeffon A."/>
            <person name="Jauniaux N."/>
            <person name="Kachouri-Lafond R."/>
            <person name="Payen C."/>
            <person name="Potier S."/>
            <person name="Pribylova L."/>
            <person name="Ozanne C."/>
            <person name="Richard G.-F."/>
            <person name="Sacerdot C."/>
            <person name="Straub M.-L."/>
            <person name="Talla E."/>
        </authorList>
    </citation>
    <scope>NUCLEOTIDE SEQUENCE [LARGE SCALE GENOMIC DNA]</scope>
    <source>
        <strain evidence="7">ATCC 56472 / CBS 6340 / NRRL Y-8284</strain>
    </source>
</reference>
<gene>
    <name evidence="6" type="ordered locus">KLTH0F11044g</name>
</gene>
<keyword evidence="3" id="KW-0862">Zinc</keyword>
<dbReference type="HOGENOM" id="CLU_071677_0_0_1"/>
<dbReference type="SUPFAM" id="SSF57903">
    <property type="entry name" value="FYVE/PHD zinc finger"/>
    <property type="match status" value="1"/>
</dbReference>
<dbReference type="Pfam" id="PF13639">
    <property type="entry name" value="zf-RING_2"/>
    <property type="match status" value="1"/>
</dbReference>
<dbReference type="FunCoup" id="C5DL93">
    <property type="interactions" value="144"/>
</dbReference>
<dbReference type="PROSITE" id="PS50089">
    <property type="entry name" value="ZF_RING_2"/>
    <property type="match status" value="1"/>
</dbReference>
<accession>C5DL93</accession>